<keyword evidence="9" id="KW-1185">Reference proteome</keyword>
<gene>
    <name evidence="8" type="ORF">BTO15_15825</name>
</gene>
<dbReference type="PROSITE" id="PS51645">
    <property type="entry name" value="PHR_CRY_ALPHA_BETA"/>
    <property type="match status" value="1"/>
</dbReference>
<dbReference type="PROSITE" id="PS00394">
    <property type="entry name" value="DNA_PHOTOLYASES_1_1"/>
    <property type="match status" value="1"/>
</dbReference>
<dbReference type="InterPro" id="IPR018394">
    <property type="entry name" value="DNA_photolyase_1_CS_C"/>
</dbReference>
<evidence type="ECO:0000259" key="7">
    <source>
        <dbReference type="PROSITE" id="PS51645"/>
    </source>
</evidence>
<accession>A0ABN5F7H9</accession>
<evidence type="ECO:0000256" key="3">
    <source>
        <dbReference type="ARBA" id="ARBA00022630"/>
    </source>
</evidence>
<evidence type="ECO:0000256" key="4">
    <source>
        <dbReference type="ARBA" id="ARBA00022827"/>
    </source>
</evidence>
<comment type="similarity">
    <text evidence="6">Belongs to the DNA photolyase family.</text>
</comment>
<evidence type="ECO:0000256" key="5">
    <source>
        <dbReference type="ARBA" id="ARBA00022991"/>
    </source>
</evidence>
<dbReference type="PANTHER" id="PTHR11455">
    <property type="entry name" value="CRYPTOCHROME"/>
    <property type="match status" value="1"/>
</dbReference>
<keyword evidence="4 6" id="KW-0274">FAD</keyword>
<name>A0ABN5F7H9_9FLAO</name>
<organism evidence="8 9">
    <name type="scientific">Polaribacter sejongensis</name>
    <dbReference type="NCBI Taxonomy" id="985043"/>
    <lineage>
        <taxon>Bacteria</taxon>
        <taxon>Pseudomonadati</taxon>
        <taxon>Bacteroidota</taxon>
        <taxon>Flavobacteriia</taxon>
        <taxon>Flavobacteriales</taxon>
        <taxon>Flavobacteriaceae</taxon>
    </lineage>
</organism>
<dbReference type="InterPro" id="IPR005101">
    <property type="entry name" value="Cryptochr/Photolyase_FAD-bd"/>
</dbReference>
<protein>
    <submittedName>
        <fullName evidence="8">Deoxyribodipyrimidine photolyase</fullName>
    </submittedName>
</protein>
<dbReference type="InterPro" id="IPR036134">
    <property type="entry name" value="Crypto/Photolyase_FAD-like_sf"/>
</dbReference>
<comment type="cofactor">
    <cofactor evidence="1">
        <name>(6R)-5,10-methylene-5,6,7,8-tetrahydrofolate</name>
        <dbReference type="ChEBI" id="CHEBI:15636"/>
    </cofactor>
</comment>
<dbReference type="RefSeq" id="WP_208889515.1">
    <property type="nucleotide sequence ID" value="NZ_CP019336.1"/>
</dbReference>
<evidence type="ECO:0000256" key="1">
    <source>
        <dbReference type="ARBA" id="ARBA00001932"/>
    </source>
</evidence>
<evidence type="ECO:0000256" key="6">
    <source>
        <dbReference type="RuleBase" id="RU004182"/>
    </source>
</evidence>
<dbReference type="Gene3D" id="1.10.579.10">
    <property type="entry name" value="DNA Cyclobutane Dipyrimidine Photolyase, subunit A, domain 3"/>
    <property type="match status" value="1"/>
</dbReference>
<dbReference type="Pfam" id="PF03441">
    <property type="entry name" value="FAD_binding_7"/>
    <property type="match status" value="1"/>
</dbReference>
<comment type="cofactor">
    <cofactor evidence="2">
        <name>FAD</name>
        <dbReference type="ChEBI" id="CHEBI:57692"/>
    </cofactor>
</comment>
<dbReference type="EMBL" id="CP019336">
    <property type="protein sequence ID" value="AUC23477.1"/>
    <property type="molecule type" value="Genomic_DNA"/>
</dbReference>
<sequence length="485" mass="56953">MKKQPVNIVWLKRDIRSQDHEPLHKAEQSGIPYKIIYLFEPSIIEYPDTSPRHLKFIYNSIQSLNNSLKPFNRNVSVFYAEAIDVFNYLIEEFDVKNVFSYQESGTQTTWNRDKAVSLFLKKHKITWQEFQRDGILRGIKNRDNWSKQWHITMHAPVIQNTYSISKEAALKHPFLLPETLETAWKEYPKQFQPAGEQNAWRYLKSFAAERGKNYQKHISKPTESRMSCSRLSPYLAWGNISIKQAFQFVGTHPNGTKNDKAFSAMLTRLHWHCHFIQKFEVECRYETLCINQGYELLAHQKNEKFIKAWKTGMTGVPLVDACMRAVAQTGWINFRMRAMVVSFLTLNLDQDWRDGAYHLARQFLDYDPGIHYPQFQMQAGTTGINTVRLYNPVKNSQEHDPEGVFIKRWIPELANVPMAYIHEPWKMSTMEQAFCEVVIGEDYPLPIVDLQESARLARDKIWGHKKHPAVEKEKNRILNMHVNRN</sequence>
<dbReference type="Pfam" id="PF00875">
    <property type="entry name" value="DNA_photolyase"/>
    <property type="match status" value="1"/>
</dbReference>
<dbReference type="SUPFAM" id="SSF48173">
    <property type="entry name" value="Cryptochrome/photolyase FAD-binding domain"/>
    <property type="match status" value="1"/>
</dbReference>
<dbReference type="InterPro" id="IPR002081">
    <property type="entry name" value="Cryptochrome/DNA_photolyase_1"/>
</dbReference>
<dbReference type="PRINTS" id="PR00147">
    <property type="entry name" value="DNAPHOTLYASE"/>
</dbReference>
<reference evidence="8 9" key="1">
    <citation type="submission" date="2017-02" db="EMBL/GenBank/DDBJ databases">
        <title>Trade-off between light-utilization and light-protection in marine flavobacteria.</title>
        <authorList>
            <person name="Kumagai Y."/>
            <person name="Yoshizawa S."/>
            <person name="Kogure K."/>
            <person name="Iwasaki W."/>
        </authorList>
    </citation>
    <scope>NUCLEOTIDE SEQUENCE [LARGE SCALE GENOMIC DNA]</scope>
    <source>
        <strain evidence="8 9">KCTC 23670</strain>
    </source>
</reference>
<dbReference type="InterPro" id="IPR006050">
    <property type="entry name" value="DNA_photolyase_N"/>
</dbReference>
<proteinExistence type="inferred from homology"/>
<dbReference type="InterPro" id="IPR014729">
    <property type="entry name" value="Rossmann-like_a/b/a_fold"/>
</dbReference>
<keyword evidence="5 6" id="KW-0157">Chromophore</keyword>
<dbReference type="Proteomes" id="UP000232721">
    <property type="component" value="Chromosome"/>
</dbReference>
<feature type="domain" description="Photolyase/cryptochrome alpha/beta" evidence="7">
    <location>
        <begin position="5"/>
        <end position="135"/>
    </location>
</feature>
<evidence type="ECO:0000313" key="8">
    <source>
        <dbReference type="EMBL" id="AUC23477.1"/>
    </source>
</evidence>
<dbReference type="PANTHER" id="PTHR11455:SF9">
    <property type="entry name" value="CRYPTOCHROME CIRCADIAN CLOCK 5 ISOFORM X1"/>
    <property type="match status" value="1"/>
</dbReference>
<evidence type="ECO:0000256" key="2">
    <source>
        <dbReference type="ARBA" id="ARBA00001974"/>
    </source>
</evidence>
<evidence type="ECO:0000313" key="9">
    <source>
        <dbReference type="Proteomes" id="UP000232721"/>
    </source>
</evidence>
<keyword evidence="3 6" id="KW-0285">Flavoprotein</keyword>
<dbReference type="SUPFAM" id="SSF52425">
    <property type="entry name" value="Cryptochrome/photolyase, N-terminal domain"/>
    <property type="match status" value="1"/>
</dbReference>
<dbReference type="Gene3D" id="3.40.50.620">
    <property type="entry name" value="HUPs"/>
    <property type="match status" value="1"/>
</dbReference>
<dbReference type="Gene3D" id="1.25.40.80">
    <property type="match status" value="1"/>
</dbReference>
<dbReference type="InterPro" id="IPR036155">
    <property type="entry name" value="Crypto/Photolyase_N_sf"/>
</dbReference>